<gene>
    <name evidence="2" type="primary">UGT76B1_6</name>
    <name evidence="2" type="ORF">CK203_088429</name>
</gene>
<comment type="similarity">
    <text evidence="1">Belongs to the UDP-glycosyltransferase family.</text>
</comment>
<dbReference type="AlphaFoldDB" id="A0A438E0U3"/>
<dbReference type="GO" id="GO:0016740">
    <property type="term" value="F:transferase activity"/>
    <property type="evidence" value="ECO:0007669"/>
    <property type="project" value="UniProtKB-KW"/>
</dbReference>
<dbReference type="Proteomes" id="UP000288805">
    <property type="component" value="Unassembled WGS sequence"/>
</dbReference>
<accession>A0A438E0U3</accession>
<dbReference type="PANTHER" id="PTHR11926">
    <property type="entry name" value="GLUCOSYL/GLUCURONOSYL TRANSFERASES"/>
    <property type="match status" value="1"/>
</dbReference>
<dbReference type="EMBL" id="QGNW01001441">
    <property type="protein sequence ID" value="RVW41318.1"/>
    <property type="molecule type" value="Genomic_DNA"/>
</dbReference>
<organism evidence="2 3">
    <name type="scientific">Vitis vinifera</name>
    <name type="common">Grape</name>
    <dbReference type="NCBI Taxonomy" id="29760"/>
    <lineage>
        <taxon>Eukaryota</taxon>
        <taxon>Viridiplantae</taxon>
        <taxon>Streptophyta</taxon>
        <taxon>Embryophyta</taxon>
        <taxon>Tracheophyta</taxon>
        <taxon>Spermatophyta</taxon>
        <taxon>Magnoliopsida</taxon>
        <taxon>eudicotyledons</taxon>
        <taxon>Gunneridae</taxon>
        <taxon>Pentapetalae</taxon>
        <taxon>rosids</taxon>
        <taxon>Vitales</taxon>
        <taxon>Vitaceae</taxon>
        <taxon>Viteae</taxon>
        <taxon>Vitis</taxon>
    </lineage>
</organism>
<reference evidence="2 3" key="1">
    <citation type="journal article" date="2018" name="PLoS Genet.">
        <title>Population sequencing reveals clonal diversity and ancestral inbreeding in the grapevine cultivar Chardonnay.</title>
        <authorList>
            <person name="Roach M.J."/>
            <person name="Johnson D.L."/>
            <person name="Bohlmann J."/>
            <person name="van Vuuren H.J."/>
            <person name="Jones S.J."/>
            <person name="Pretorius I.S."/>
            <person name="Schmidt S.A."/>
            <person name="Borneman A.R."/>
        </authorList>
    </citation>
    <scope>NUCLEOTIDE SEQUENCE [LARGE SCALE GENOMIC DNA]</scope>
    <source>
        <strain evidence="3">cv. Chardonnay</strain>
        <tissue evidence="2">Leaf</tissue>
    </source>
</reference>
<comment type="caution">
    <text evidence="2">The sequence shown here is derived from an EMBL/GenBank/DDBJ whole genome shotgun (WGS) entry which is preliminary data.</text>
</comment>
<evidence type="ECO:0000256" key="1">
    <source>
        <dbReference type="ARBA" id="ARBA00009995"/>
    </source>
</evidence>
<dbReference type="SUPFAM" id="SSF53756">
    <property type="entry name" value="UDP-Glycosyltransferase/glycogen phosphorylase"/>
    <property type="match status" value="1"/>
</dbReference>
<keyword evidence="2" id="KW-0808">Transferase</keyword>
<name>A0A438E0U3_VITVI</name>
<dbReference type="PANTHER" id="PTHR11926:SF1374">
    <property type="entry name" value="UDP-GLYCOSYLTRANSFERASE 76F1-RELATED"/>
    <property type="match status" value="1"/>
</dbReference>
<dbReference type="Gene3D" id="3.40.50.2000">
    <property type="entry name" value="Glycogen Phosphorylase B"/>
    <property type="match status" value="1"/>
</dbReference>
<protein>
    <submittedName>
        <fullName evidence="2">UDP-glycosyltransferase 76B1</fullName>
    </submittedName>
</protein>
<evidence type="ECO:0000313" key="2">
    <source>
        <dbReference type="EMBL" id="RVW41318.1"/>
    </source>
</evidence>
<sequence length="123" mass="14198">MKKKRTRPFMEKSTEIELQQRKRRRQVPFQGHINPTVQLANIIDDRGFSVTIIHTHFNSPNPSDYPHLTFHLIPDGLLKSHASSTDVIIALIQLLNINCVTPFQDCLSRLLLEVYEEPIIAKL</sequence>
<proteinExistence type="inferred from homology"/>
<evidence type="ECO:0000313" key="3">
    <source>
        <dbReference type="Proteomes" id="UP000288805"/>
    </source>
</evidence>